<evidence type="ECO:0000313" key="9">
    <source>
        <dbReference type="EMBL" id="SCZ79478.1"/>
    </source>
</evidence>
<dbReference type="Pfam" id="PF00198">
    <property type="entry name" value="2-oxoacid_dh"/>
    <property type="match status" value="1"/>
</dbReference>
<dbReference type="EC" id="2.3.1.-" evidence="6"/>
<evidence type="ECO:0000256" key="3">
    <source>
        <dbReference type="ARBA" id="ARBA00022679"/>
    </source>
</evidence>
<dbReference type="PANTHER" id="PTHR43178">
    <property type="entry name" value="DIHYDROLIPOAMIDE ACETYLTRANSFERASE COMPONENT OF PYRUVATE DEHYDROGENASE COMPLEX"/>
    <property type="match status" value="1"/>
</dbReference>
<dbReference type="SUPFAM" id="SSF52777">
    <property type="entry name" value="CoA-dependent acyltransferases"/>
    <property type="match status" value="1"/>
</dbReference>
<dbReference type="RefSeq" id="WP_092590650.1">
    <property type="nucleotide sequence ID" value="NZ_FMWL01000007.1"/>
</dbReference>
<dbReference type="Gene3D" id="2.40.50.100">
    <property type="match status" value="1"/>
</dbReference>
<dbReference type="Gene3D" id="3.30.559.10">
    <property type="entry name" value="Chloramphenicol acetyltransferase-like domain"/>
    <property type="match status" value="1"/>
</dbReference>
<dbReference type="InterPro" id="IPR036625">
    <property type="entry name" value="E3-bd_dom_sf"/>
</dbReference>
<evidence type="ECO:0000259" key="7">
    <source>
        <dbReference type="PROSITE" id="PS50968"/>
    </source>
</evidence>
<dbReference type="OrthoDB" id="9805770at2"/>
<dbReference type="EMBL" id="FMWL01000007">
    <property type="protein sequence ID" value="SCZ79478.1"/>
    <property type="molecule type" value="Genomic_DNA"/>
</dbReference>
<gene>
    <name evidence="9" type="ORF">SAMN03080599_01789</name>
</gene>
<sequence>MGQLIVMPKLGLTMTEGKIVKWYKQEGDVVQKGDAIFGVETDKLTNDIDATVGGVLRKIIHADGIVQVLKPVGIIAEADEDISGLLAQTESVPVNVVEAEKPTQLKEKNVEKAGNRIMASPKAKKLAKELGINLENITGTGMSGSITEQDVLDYDNSPQSKVKSSPAAEKLAAGLGIEIEKIQKNDRIMKDDVVEYWNFKRLQEMAQPEEYREGMSAMRRVISERMSYSQNTSATVNYSLSVDTREMQRLRENLKPIFKVTYTDIIVKILSRVLLEFPLLNASVDDDEIITRNFVNMGVAVALNEGLIVPVIKYANVKGIEAISEEIKSLAEKARTNTLQPDEMTGGTFTVTNLGMFGIESFTPIINQPEVAIMGINTIKEVATNVNGQLQFIPMMNLSLTADHRVVDGSVAAQFMNRVKEYMENPSILML</sequence>
<dbReference type="SUPFAM" id="SSF51230">
    <property type="entry name" value="Single hybrid motif"/>
    <property type="match status" value="1"/>
</dbReference>
<evidence type="ECO:0000259" key="8">
    <source>
        <dbReference type="PROSITE" id="PS51826"/>
    </source>
</evidence>
<dbReference type="InterPro" id="IPR004167">
    <property type="entry name" value="PSBD"/>
</dbReference>
<evidence type="ECO:0000256" key="5">
    <source>
        <dbReference type="ARBA" id="ARBA00023315"/>
    </source>
</evidence>
<evidence type="ECO:0000256" key="6">
    <source>
        <dbReference type="RuleBase" id="RU003423"/>
    </source>
</evidence>
<keyword evidence="9" id="KW-0670">Pyruvate</keyword>
<evidence type="ECO:0000313" key="10">
    <source>
        <dbReference type="Proteomes" id="UP000199208"/>
    </source>
</evidence>
<dbReference type="InterPro" id="IPR000089">
    <property type="entry name" value="Biotin_lipoyl"/>
</dbReference>
<dbReference type="InterPro" id="IPR001078">
    <property type="entry name" value="2-oxoacid_DH_actylTfrase"/>
</dbReference>
<name>A0A1G5S033_9FIRM</name>
<dbReference type="GO" id="GO:0016407">
    <property type="term" value="F:acetyltransferase activity"/>
    <property type="evidence" value="ECO:0007669"/>
    <property type="project" value="TreeGrafter"/>
</dbReference>
<keyword evidence="4 6" id="KW-0450">Lipoyl</keyword>
<dbReference type="Proteomes" id="UP000199208">
    <property type="component" value="Unassembled WGS sequence"/>
</dbReference>
<dbReference type="InterPro" id="IPR050743">
    <property type="entry name" value="2-oxoacid_DH_E2_comp"/>
</dbReference>
<dbReference type="SUPFAM" id="SSF47005">
    <property type="entry name" value="Peripheral subunit-binding domain of 2-oxo acid dehydrogenase complex"/>
    <property type="match status" value="1"/>
</dbReference>
<evidence type="ECO:0000256" key="2">
    <source>
        <dbReference type="ARBA" id="ARBA00007317"/>
    </source>
</evidence>
<dbReference type="InterPro" id="IPR023213">
    <property type="entry name" value="CAT-like_dom_sf"/>
</dbReference>
<proteinExistence type="inferred from homology"/>
<dbReference type="PROSITE" id="PS50968">
    <property type="entry name" value="BIOTINYL_LIPOYL"/>
    <property type="match status" value="1"/>
</dbReference>
<keyword evidence="3 6" id="KW-0808">Transferase</keyword>
<dbReference type="Pfam" id="PF00364">
    <property type="entry name" value="Biotin_lipoyl"/>
    <property type="match status" value="1"/>
</dbReference>
<evidence type="ECO:0000256" key="4">
    <source>
        <dbReference type="ARBA" id="ARBA00022823"/>
    </source>
</evidence>
<reference evidence="9 10" key="1">
    <citation type="submission" date="2016-10" db="EMBL/GenBank/DDBJ databases">
        <authorList>
            <person name="de Groot N.N."/>
        </authorList>
    </citation>
    <scope>NUCLEOTIDE SEQUENCE [LARGE SCALE GENOMIC DNA]</scope>
    <source>
        <strain evidence="9 10">DSM 2784</strain>
    </source>
</reference>
<dbReference type="PROSITE" id="PS51826">
    <property type="entry name" value="PSBD"/>
    <property type="match status" value="1"/>
</dbReference>
<comment type="similarity">
    <text evidence="2 6">Belongs to the 2-oxoacid dehydrogenase family.</text>
</comment>
<dbReference type="AlphaFoldDB" id="A0A1G5S033"/>
<protein>
    <recommendedName>
        <fullName evidence="6">Dihydrolipoamide acetyltransferase component of pyruvate dehydrogenase complex</fullName>
        <ecNumber evidence="6">2.3.1.-</ecNumber>
    </recommendedName>
</protein>
<feature type="domain" description="Lipoyl-binding" evidence="7">
    <location>
        <begin position="2"/>
        <end position="79"/>
    </location>
</feature>
<dbReference type="GO" id="GO:0031405">
    <property type="term" value="F:lipoic acid binding"/>
    <property type="evidence" value="ECO:0007669"/>
    <property type="project" value="TreeGrafter"/>
</dbReference>
<accession>A0A1G5S033</accession>
<comment type="cofactor">
    <cofactor evidence="1 6">
        <name>(R)-lipoate</name>
        <dbReference type="ChEBI" id="CHEBI:83088"/>
    </cofactor>
</comment>
<keyword evidence="10" id="KW-1185">Reference proteome</keyword>
<evidence type="ECO:0000256" key="1">
    <source>
        <dbReference type="ARBA" id="ARBA00001938"/>
    </source>
</evidence>
<dbReference type="GO" id="GO:0005737">
    <property type="term" value="C:cytoplasm"/>
    <property type="evidence" value="ECO:0007669"/>
    <property type="project" value="TreeGrafter"/>
</dbReference>
<dbReference type="Gene3D" id="4.10.320.10">
    <property type="entry name" value="E3-binding domain"/>
    <property type="match status" value="2"/>
</dbReference>
<dbReference type="CDD" id="cd06849">
    <property type="entry name" value="lipoyl_domain"/>
    <property type="match status" value="1"/>
</dbReference>
<dbReference type="Pfam" id="PF02817">
    <property type="entry name" value="E3_binding"/>
    <property type="match status" value="1"/>
</dbReference>
<organism evidence="9 10">
    <name type="scientific">Acidaminobacter hydrogenoformans DSM 2784</name>
    <dbReference type="NCBI Taxonomy" id="1120920"/>
    <lineage>
        <taxon>Bacteria</taxon>
        <taxon>Bacillati</taxon>
        <taxon>Bacillota</taxon>
        <taxon>Clostridia</taxon>
        <taxon>Peptostreptococcales</taxon>
        <taxon>Acidaminobacteraceae</taxon>
        <taxon>Acidaminobacter</taxon>
    </lineage>
</organism>
<dbReference type="STRING" id="1120920.SAMN03080599_01789"/>
<dbReference type="InterPro" id="IPR011053">
    <property type="entry name" value="Single_hybrid_motif"/>
</dbReference>
<dbReference type="PANTHER" id="PTHR43178:SF5">
    <property type="entry name" value="LIPOAMIDE ACYLTRANSFERASE COMPONENT OF BRANCHED-CHAIN ALPHA-KETO ACID DEHYDROGENASE COMPLEX, MITOCHONDRIAL"/>
    <property type="match status" value="1"/>
</dbReference>
<keyword evidence="5 6" id="KW-0012">Acyltransferase</keyword>
<feature type="domain" description="Peripheral subunit-binding (PSBD)" evidence="8">
    <location>
        <begin position="118"/>
        <end position="155"/>
    </location>
</feature>